<keyword evidence="1" id="KW-0812">Transmembrane</keyword>
<evidence type="ECO:0000313" key="3">
    <source>
        <dbReference type="Proteomes" id="UP001165060"/>
    </source>
</evidence>
<name>A0ABQ6M7K6_9STRA</name>
<keyword evidence="3" id="KW-1185">Reference proteome</keyword>
<dbReference type="EMBL" id="BRYB01000035">
    <property type="protein sequence ID" value="GMI21082.1"/>
    <property type="molecule type" value="Genomic_DNA"/>
</dbReference>
<organism evidence="2 3">
    <name type="scientific">Tetraparma gracilis</name>
    <dbReference type="NCBI Taxonomy" id="2962635"/>
    <lineage>
        <taxon>Eukaryota</taxon>
        <taxon>Sar</taxon>
        <taxon>Stramenopiles</taxon>
        <taxon>Ochrophyta</taxon>
        <taxon>Bolidophyceae</taxon>
        <taxon>Parmales</taxon>
        <taxon>Triparmaceae</taxon>
        <taxon>Tetraparma</taxon>
    </lineage>
</organism>
<dbReference type="Proteomes" id="UP001165060">
    <property type="component" value="Unassembled WGS sequence"/>
</dbReference>
<evidence type="ECO:0000313" key="2">
    <source>
        <dbReference type="EMBL" id="GMI21082.1"/>
    </source>
</evidence>
<protein>
    <submittedName>
        <fullName evidence="2">Uncharacterized protein</fullName>
    </submittedName>
</protein>
<comment type="caution">
    <text evidence="2">The sequence shown here is derived from an EMBL/GenBank/DDBJ whole genome shotgun (WGS) entry which is preliminary data.</text>
</comment>
<keyword evidence="1" id="KW-0472">Membrane</keyword>
<feature type="transmembrane region" description="Helical" evidence="1">
    <location>
        <begin position="37"/>
        <end position="60"/>
    </location>
</feature>
<keyword evidence="1" id="KW-1133">Transmembrane helix</keyword>
<proteinExistence type="predicted"/>
<gene>
    <name evidence="2" type="ORF">TeGR_g6743</name>
</gene>
<reference evidence="2 3" key="1">
    <citation type="journal article" date="2023" name="Commun. Biol.">
        <title>Genome analysis of Parmales, the sister group of diatoms, reveals the evolutionary specialization of diatoms from phago-mixotrophs to photoautotrophs.</title>
        <authorList>
            <person name="Ban H."/>
            <person name="Sato S."/>
            <person name="Yoshikawa S."/>
            <person name="Yamada K."/>
            <person name="Nakamura Y."/>
            <person name="Ichinomiya M."/>
            <person name="Sato N."/>
            <person name="Blanc-Mathieu R."/>
            <person name="Endo H."/>
            <person name="Kuwata A."/>
            <person name="Ogata H."/>
        </authorList>
    </citation>
    <scope>NUCLEOTIDE SEQUENCE [LARGE SCALE GENOMIC DNA]</scope>
</reference>
<sequence length="117" mass="12607">MTGVTLAPTPQDSSTLLASLSLACCCGGKTSKHLANLYIATAVLAALSCVSCSIVAGVWLSCTDSYDYYYDDYYWQNYHDHYYYDDSHGGGCNFEFSAVLSMAPSADIALEGDEGRP</sequence>
<accession>A0ABQ6M7K6</accession>
<evidence type="ECO:0000256" key="1">
    <source>
        <dbReference type="SAM" id="Phobius"/>
    </source>
</evidence>